<name>A0ABS4GVW5_9BACL</name>
<dbReference type="Proteomes" id="UP001519343">
    <property type="component" value="Unassembled WGS sequence"/>
</dbReference>
<proteinExistence type="predicted"/>
<organism evidence="2 3">
    <name type="scientific">Ammoniphilus resinae</name>
    <dbReference type="NCBI Taxonomy" id="861532"/>
    <lineage>
        <taxon>Bacteria</taxon>
        <taxon>Bacillati</taxon>
        <taxon>Bacillota</taxon>
        <taxon>Bacilli</taxon>
        <taxon>Bacillales</taxon>
        <taxon>Paenibacillaceae</taxon>
        <taxon>Aneurinibacillus group</taxon>
        <taxon>Ammoniphilus</taxon>
    </lineage>
</organism>
<evidence type="ECO:0000313" key="2">
    <source>
        <dbReference type="EMBL" id="MBP1934401.1"/>
    </source>
</evidence>
<sequence>MKLDIHYVQGVAGDSNKQQIAKQFLHHALEVGSTPLAECVELREDFEWLKQAGYQLFQGYLFGKPTPSPIEELSY</sequence>
<dbReference type="InterPro" id="IPR001633">
    <property type="entry name" value="EAL_dom"/>
</dbReference>
<dbReference type="SUPFAM" id="SSF141868">
    <property type="entry name" value="EAL domain-like"/>
    <property type="match status" value="1"/>
</dbReference>
<comment type="caution">
    <text evidence="2">The sequence shown here is derived from an EMBL/GenBank/DDBJ whole genome shotgun (WGS) entry which is preliminary data.</text>
</comment>
<accession>A0ABS4GVW5</accession>
<dbReference type="Pfam" id="PF00563">
    <property type="entry name" value="EAL"/>
    <property type="match status" value="1"/>
</dbReference>
<dbReference type="Gene3D" id="3.20.20.450">
    <property type="entry name" value="EAL domain"/>
    <property type="match status" value="1"/>
</dbReference>
<dbReference type="PANTHER" id="PTHR33121:SF70">
    <property type="entry name" value="SIGNALING PROTEIN YKOW"/>
    <property type="match status" value="1"/>
</dbReference>
<feature type="domain" description="EAL" evidence="1">
    <location>
        <begin position="1"/>
        <end position="75"/>
    </location>
</feature>
<evidence type="ECO:0000259" key="1">
    <source>
        <dbReference type="PROSITE" id="PS50883"/>
    </source>
</evidence>
<dbReference type="PANTHER" id="PTHR33121">
    <property type="entry name" value="CYCLIC DI-GMP PHOSPHODIESTERASE PDEF"/>
    <property type="match status" value="1"/>
</dbReference>
<keyword evidence="3" id="KW-1185">Reference proteome</keyword>
<reference evidence="2 3" key="1">
    <citation type="submission" date="2021-03" db="EMBL/GenBank/DDBJ databases">
        <title>Genomic Encyclopedia of Type Strains, Phase IV (KMG-IV): sequencing the most valuable type-strain genomes for metagenomic binning, comparative biology and taxonomic classification.</title>
        <authorList>
            <person name="Goeker M."/>
        </authorList>
    </citation>
    <scope>NUCLEOTIDE SEQUENCE [LARGE SCALE GENOMIC DNA]</scope>
    <source>
        <strain evidence="2 3">DSM 24738</strain>
    </source>
</reference>
<dbReference type="InterPro" id="IPR050706">
    <property type="entry name" value="Cyclic-di-GMP_PDE-like"/>
</dbReference>
<dbReference type="InterPro" id="IPR035919">
    <property type="entry name" value="EAL_sf"/>
</dbReference>
<gene>
    <name evidence="2" type="ORF">J2Z37_004421</name>
</gene>
<dbReference type="PROSITE" id="PS50883">
    <property type="entry name" value="EAL"/>
    <property type="match status" value="1"/>
</dbReference>
<evidence type="ECO:0000313" key="3">
    <source>
        <dbReference type="Proteomes" id="UP001519343"/>
    </source>
</evidence>
<dbReference type="EMBL" id="JAGGKT010000020">
    <property type="protein sequence ID" value="MBP1934401.1"/>
    <property type="molecule type" value="Genomic_DNA"/>
</dbReference>
<protein>
    <submittedName>
        <fullName evidence="2">EAL domain-containing protein (Putative c-di-GMP-specific phosphodiesterase class I)</fullName>
    </submittedName>
</protein>